<keyword evidence="7" id="KW-1185">Reference proteome</keyword>
<dbReference type="PANTHER" id="PTHR47506">
    <property type="entry name" value="TRANSCRIPTIONAL REGULATORY PROTEIN"/>
    <property type="match status" value="1"/>
</dbReference>
<gene>
    <name evidence="6" type="ORF">C4F51_07320</name>
</gene>
<keyword evidence="2 4" id="KW-0238">DNA-binding</keyword>
<comment type="caution">
    <text evidence="6">The sequence shown here is derived from an EMBL/GenBank/DDBJ whole genome shotgun (WGS) entry which is preliminary data.</text>
</comment>
<dbReference type="PANTHER" id="PTHR47506:SF1">
    <property type="entry name" value="HTH-TYPE TRANSCRIPTIONAL REGULATOR YJDC"/>
    <property type="match status" value="1"/>
</dbReference>
<evidence type="ECO:0000256" key="4">
    <source>
        <dbReference type="PROSITE-ProRule" id="PRU00335"/>
    </source>
</evidence>
<dbReference type="Pfam" id="PF21993">
    <property type="entry name" value="TetR_C_13_2"/>
    <property type="match status" value="1"/>
</dbReference>
<dbReference type="Gene3D" id="1.10.357.10">
    <property type="entry name" value="Tetracycline Repressor, domain 2"/>
    <property type="match status" value="1"/>
</dbReference>
<dbReference type="InterPro" id="IPR009057">
    <property type="entry name" value="Homeodomain-like_sf"/>
</dbReference>
<organism evidence="6 7">
    <name type="scientific">Cellvibrio polysaccharolyticus</name>
    <dbReference type="NCBI Taxonomy" id="2082724"/>
    <lineage>
        <taxon>Bacteria</taxon>
        <taxon>Pseudomonadati</taxon>
        <taxon>Pseudomonadota</taxon>
        <taxon>Gammaproteobacteria</taxon>
        <taxon>Cellvibrionales</taxon>
        <taxon>Cellvibrionaceae</taxon>
        <taxon>Cellvibrio</taxon>
    </lineage>
</organism>
<evidence type="ECO:0000256" key="1">
    <source>
        <dbReference type="ARBA" id="ARBA00023015"/>
    </source>
</evidence>
<dbReference type="InterPro" id="IPR036271">
    <property type="entry name" value="Tet_transcr_reg_TetR-rel_C_sf"/>
</dbReference>
<dbReference type="InterPro" id="IPR001647">
    <property type="entry name" value="HTH_TetR"/>
</dbReference>
<name>A0A928V1D3_9GAMM</name>
<dbReference type="AlphaFoldDB" id="A0A928V1D3"/>
<keyword evidence="3" id="KW-0804">Transcription</keyword>
<dbReference type="Pfam" id="PF00440">
    <property type="entry name" value="TetR_N"/>
    <property type="match status" value="1"/>
</dbReference>
<proteinExistence type="predicted"/>
<feature type="domain" description="HTH tetR-type" evidence="5">
    <location>
        <begin position="7"/>
        <end position="67"/>
    </location>
</feature>
<dbReference type="Proteomes" id="UP000652567">
    <property type="component" value="Unassembled WGS sequence"/>
</dbReference>
<evidence type="ECO:0000313" key="7">
    <source>
        <dbReference type="Proteomes" id="UP000652567"/>
    </source>
</evidence>
<evidence type="ECO:0000259" key="5">
    <source>
        <dbReference type="PROSITE" id="PS50977"/>
    </source>
</evidence>
<feature type="DNA-binding region" description="H-T-H motif" evidence="4">
    <location>
        <begin position="30"/>
        <end position="49"/>
    </location>
</feature>
<evidence type="ECO:0000256" key="3">
    <source>
        <dbReference type="ARBA" id="ARBA00023163"/>
    </source>
</evidence>
<keyword evidence="1" id="KW-0805">Transcription regulation</keyword>
<dbReference type="GO" id="GO:0003677">
    <property type="term" value="F:DNA binding"/>
    <property type="evidence" value="ECO:0007669"/>
    <property type="project" value="UniProtKB-UniRule"/>
</dbReference>
<sequence length="197" mass="21936">MTDISSEQPRCRILLAARKLFHRKGFFATSISDVAEEAGVLKGHLSYYFPSKSNLLSGTTSIIETELGEQLNGWADESGDYQEIIGKALQAYEESATELASWGCVIGTLNNELAKDNAPLQQEPRHLLEMIQQWLQTQFLRHFPAEMASKLAEQLLCMLQGAALLAHAYRDPAVIKRQVTGMRQWLAGLDKAAEPCQ</sequence>
<evidence type="ECO:0000256" key="2">
    <source>
        <dbReference type="ARBA" id="ARBA00023125"/>
    </source>
</evidence>
<dbReference type="SUPFAM" id="SSF46689">
    <property type="entry name" value="Homeodomain-like"/>
    <property type="match status" value="1"/>
</dbReference>
<dbReference type="RefSeq" id="WP_193908512.1">
    <property type="nucleotide sequence ID" value="NZ_PRDL01000001.1"/>
</dbReference>
<dbReference type="EMBL" id="PRDL01000001">
    <property type="protein sequence ID" value="MBE8717001.1"/>
    <property type="molecule type" value="Genomic_DNA"/>
</dbReference>
<dbReference type="PROSITE" id="PS50977">
    <property type="entry name" value="HTH_TETR_2"/>
    <property type="match status" value="1"/>
</dbReference>
<reference evidence="6" key="1">
    <citation type="submission" date="2018-07" db="EMBL/GenBank/DDBJ databases">
        <title>Genome assembly of strain Ka43.</title>
        <authorList>
            <person name="Kukolya J."/>
            <person name="Nagy I."/>
            <person name="Horvath B."/>
            <person name="Toth A."/>
        </authorList>
    </citation>
    <scope>NUCLEOTIDE SEQUENCE</scope>
    <source>
        <strain evidence="6">KB43</strain>
    </source>
</reference>
<dbReference type="PRINTS" id="PR00455">
    <property type="entry name" value="HTHTETR"/>
</dbReference>
<accession>A0A928V1D3</accession>
<dbReference type="SUPFAM" id="SSF48498">
    <property type="entry name" value="Tetracyclin repressor-like, C-terminal domain"/>
    <property type="match status" value="1"/>
</dbReference>
<dbReference type="InterPro" id="IPR054156">
    <property type="entry name" value="YxaF_TetR_C"/>
</dbReference>
<protein>
    <submittedName>
        <fullName evidence="6">TetR/AcrR family transcriptional regulator</fullName>
    </submittedName>
</protein>
<evidence type="ECO:0000313" key="6">
    <source>
        <dbReference type="EMBL" id="MBE8717001.1"/>
    </source>
</evidence>